<keyword evidence="6" id="KW-0539">Nucleus</keyword>
<evidence type="ECO:0000259" key="7">
    <source>
        <dbReference type="PROSITE" id="PS50076"/>
    </source>
</evidence>
<dbReference type="GO" id="GO:0005829">
    <property type="term" value="C:cytosol"/>
    <property type="evidence" value="ECO:0007669"/>
    <property type="project" value="TreeGrafter"/>
</dbReference>
<dbReference type="InterPro" id="IPR036869">
    <property type="entry name" value="J_dom_sf"/>
</dbReference>
<dbReference type="EMBL" id="JADFTS010000006">
    <property type="protein sequence ID" value="KAF9602770.1"/>
    <property type="molecule type" value="Genomic_DNA"/>
</dbReference>
<keyword evidence="4" id="KW-0479">Metal-binding</keyword>
<dbReference type="Proteomes" id="UP000631114">
    <property type="component" value="Unassembled WGS sequence"/>
</dbReference>
<evidence type="ECO:0000256" key="2">
    <source>
        <dbReference type="ARBA" id="ARBA00004496"/>
    </source>
</evidence>
<dbReference type="InterPro" id="IPR007872">
    <property type="entry name" value="DPH_MB_dom"/>
</dbReference>
<dbReference type="PROSITE" id="PS50076">
    <property type="entry name" value="DNAJ_2"/>
    <property type="match status" value="1"/>
</dbReference>
<comment type="caution">
    <text evidence="9">The sequence shown here is derived from an EMBL/GenBank/DDBJ whole genome shotgun (WGS) entry which is preliminary data.</text>
</comment>
<dbReference type="InterPro" id="IPR036671">
    <property type="entry name" value="DPH_MB_sf"/>
</dbReference>
<accession>A0A835LPM3</accession>
<evidence type="ECO:0000313" key="10">
    <source>
        <dbReference type="Proteomes" id="UP000631114"/>
    </source>
</evidence>
<feature type="domain" description="J" evidence="7">
    <location>
        <begin position="217"/>
        <end position="289"/>
    </location>
</feature>
<dbReference type="InterPro" id="IPR044248">
    <property type="entry name" value="DPH3/4-like"/>
</dbReference>
<gene>
    <name evidence="9" type="ORF">IFM89_030926</name>
</gene>
<dbReference type="SUPFAM" id="SSF46565">
    <property type="entry name" value="Chaperone J-domain"/>
    <property type="match status" value="1"/>
</dbReference>
<dbReference type="Pfam" id="PF05207">
    <property type="entry name" value="Zn_ribbon_CSL"/>
    <property type="match status" value="1"/>
</dbReference>
<dbReference type="GO" id="GO:0046872">
    <property type="term" value="F:metal ion binding"/>
    <property type="evidence" value="ECO:0007669"/>
    <property type="project" value="UniProtKB-KW"/>
</dbReference>
<dbReference type="PRINTS" id="PR00625">
    <property type="entry name" value="JDOMAIN"/>
</dbReference>
<evidence type="ECO:0000256" key="1">
    <source>
        <dbReference type="ARBA" id="ARBA00004123"/>
    </source>
</evidence>
<protein>
    <submittedName>
        <fullName evidence="9">Uncharacterized protein</fullName>
    </submittedName>
</protein>
<evidence type="ECO:0000259" key="8">
    <source>
        <dbReference type="PROSITE" id="PS51074"/>
    </source>
</evidence>
<feature type="domain" description="DPH-type MB" evidence="8">
    <location>
        <begin position="298"/>
        <end position="377"/>
    </location>
</feature>
<dbReference type="Gene3D" id="3.10.660.10">
    <property type="entry name" value="DPH Zinc finger"/>
    <property type="match status" value="1"/>
</dbReference>
<comment type="similarity">
    <text evidence="3">Belongs to the DPH4 family.</text>
</comment>
<evidence type="ECO:0000256" key="4">
    <source>
        <dbReference type="ARBA" id="ARBA00022723"/>
    </source>
</evidence>
<organism evidence="9 10">
    <name type="scientific">Coptis chinensis</name>
    <dbReference type="NCBI Taxonomy" id="261450"/>
    <lineage>
        <taxon>Eukaryota</taxon>
        <taxon>Viridiplantae</taxon>
        <taxon>Streptophyta</taxon>
        <taxon>Embryophyta</taxon>
        <taxon>Tracheophyta</taxon>
        <taxon>Spermatophyta</taxon>
        <taxon>Magnoliopsida</taxon>
        <taxon>Ranunculales</taxon>
        <taxon>Ranunculaceae</taxon>
        <taxon>Coptidoideae</taxon>
        <taxon>Coptis</taxon>
    </lineage>
</organism>
<evidence type="ECO:0000313" key="9">
    <source>
        <dbReference type="EMBL" id="KAF9602770.1"/>
    </source>
</evidence>
<evidence type="ECO:0000256" key="5">
    <source>
        <dbReference type="ARBA" id="ARBA00023004"/>
    </source>
</evidence>
<dbReference type="CDD" id="cd06257">
    <property type="entry name" value="DnaJ"/>
    <property type="match status" value="1"/>
</dbReference>
<dbReference type="GO" id="GO:0005634">
    <property type="term" value="C:nucleus"/>
    <property type="evidence" value="ECO:0007669"/>
    <property type="project" value="UniProtKB-SubCell"/>
</dbReference>
<dbReference type="SUPFAM" id="SSF144217">
    <property type="entry name" value="CSL zinc finger"/>
    <property type="match status" value="1"/>
</dbReference>
<dbReference type="PROSITE" id="PS51074">
    <property type="entry name" value="DPH_MB"/>
    <property type="match status" value="1"/>
</dbReference>
<dbReference type="OrthoDB" id="66964at2759"/>
<keyword evidence="10" id="KW-1185">Reference proteome</keyword>
<sequence>MHSSSPVELIYDHFLDHFGWPARCKFVVSSLSLGFAPFDRSLADAIALVILLMILVAACRPHNPPPFSQGALGQTKRPPLHIYSNSCCGRNCCCGRVWEKDGCKICCSPAWVHDVVEYSCYDIMGSSEKKHMKDALRILGHRVPLVAVVDDSEVLVELNIRRDFANAALSLIIEMAIPCEEWALKVKQAALILFEGTLCGYRNQIMFLIGKSNIQKTHYDILSVKEDADYDEIRAGYRSAILNSHPDKLQRVTETSGQPQNLQEKFLNIQKAWEVLGDSKSRELYDHELKASRHDTETADDIGLEEMSLEDAGDVLELLYQCRCGDYFVIDSAELEDMGYTLDKGGYKNLVKRPEAVLSSVILPCGSCSLKIRLTIDSHC</sequence>
<name>A0A835LPM3_9MAGN</name>
<evidence type="ECO:0000256" key="6">
    <source>
        <dbReference type="ARBA" id="ARBA00023242"/>
    </source>
</evidence>
<dbReference type="PANTHER" id="PTHR21454">
    <property type="entry name" value="DPH3 HOMOLOG-RELATED"/>
    <property type="match status" value="1"/>
</dbReference>
<comment type="subcellular location">
    <subcellularLocation>
        <location evidence="2">Cytoplasm</location>
    </subcellularLocation>
    <subcellularLocation>
        <location evidence="1">Nucleus</location>
    </subcellularLocation>
</comment>
<keyword evidence="5" id="KW-0408">Iron</keyword>
<dbReference type="InterPro" id="IPR001623">
    <property type="entry name" value="DnaJ_domain"/>
</dbReference>
<dbReference type="Pfam" id="PF00226">
    <property type="entry name" value="DnaJ"/>
    <property type="match status" value="1"/>
</dbReference>
<dbReference type="PANTHER" id="PTHR21454:SF47">
    <property type="entry name" value="DNAJ HEAT SHOCK N-TERMINAL DOMAIN-CONTAINING PROTEIN"/>
    <property type="match status" value="1"/>
</dbReference>
<reference evidence="9 10" key="1">
    <citation type="submission" date="2020-10" db="EMBL/GenBank/DDBJ databases">
        <title>The Coptis chinensis genome and diversification of protoberbering-type alkaloids.</title>
        <authorList>
            <person name="Wang B."/>
            <person name="Shu S."/>
            <person name="Song C."/>
            <person name="Liu Y."/>
        </authorList>
    </citation>
    <scope>NUCLEOTIDE SEQUENCE [LARGE SCALE GENOMIC DNA]</scope>
    <source>
        <strain evidence="9">HL-2020</strain>
        <tissue evidence="9">Leaf</tissue>
    </source>
</reference>
<dbReference type="AlphaFoldDB" id="A0A835LPM3"/>
<proteinExistence type="inferred from homology"/>
<dbReference type="Gene3D" id="1.10.287.110">
    <property type="entry name" value="DnaJ domain"/>
    <property type="match status" value="1"/>
</dbReference>
<dbReference type="GO" id="GO:0017183">
    <property type="term" value="P:protein histidyl modification to diphthamide"/>
    <property type="evidence" value="ECO:0007669"/>
    <property type="project" value="InterPro"/>
</dbReference>
<dbReference type="SMART" id="SM00271">
    <property type="entry name" value="DnaJ"/>
    <property type="match status" value="1"/>
</dbReference>
<evidence type="ECO:0000256" key="3">
    <source>
        <dbReference type="ARBA" id="ARBA00006169"/>
    </source>
</evidence>